<organism evidence="1 2">
    <name type="scientific">Morus notabilis</name>
    <dbReference type="NCBI Taxonomy" id="981085"/>
    <lineage>
        <taxon>Eukaryota</taxon>
        <taxon>Viridiplantae</taxon>
        <taxon>Streptophyta</taxon>
        <taxon>Embryophyta</taxon>
        <taxon>Tracheophyta</taxon>
        <taxon>Spermatophyta</taxon>
        <taxon>Magnoliopsida</taxon>
        <taxon>eudicotyledons</taxon>
        <taxon>Gunneridae</taxon>
        <taxon>Pentapetalae</taxon>
        <taxon>rosids</taxon>
        <taxon>fabids</taxon>
        <taxon>Rosales</taxon>
        <taxon>Moraceae</taxon>
        <taxon>Moreae</taxon>
        <taxon>Morus</taxon>
    </lineage>
</organism>
<dbReference type="EMBL" id="KE343329">
    <property type="protein sequence ID" value="EXB24278.1"/>
    <property type="molecule type" value="Genomic_DNA"/>
</dbReference>
<reference evidence="2" key="1">
    <citation type="submission" date="2013-01" db="EMBL/GenBank/DDBJ databases">
        <title>Draft Genome Sequence of a Mulberry Tree, Morus notabilis C.K. Schneid.</title>
        <authorList>
            <person name="He N."/>
            <person name="Zhao S."/>
        </authorList>
    </citation>
    <scope>NUCLEOTIDE SEQUENCE</scope>
</reference>
<proteinExistence type="predicted"/>
<name>W9QWV6_9ROSA</name>
<accession>W9QWV6</accession>
<dbReference type="AlphaFoldDB" id="W9QWV6"/>
<sequence length="122" mass="13901">MTYLEALKVGSKVRKFEAHLKVKIANNCTRAVPLQLQGSNPIENVRLARCSATKAASSLFHLIRSGTVLWRSDLRFLHCFDTLECRGAHLLEPRFPGLLQNTLLSFQTSFSLWNTYKTQNHK</sequence>
<evidence type="ECO:0000313" key="1">
    <source>
        <dbReference type="EMBL" id="EXB24278.1"/>
    </source>
</evidence>
<dbReference type="Proteomes" id="UP000030645">
    <property type="component" value="Unassembled WGS sequence"/>
</dbReference>
<keyword evidence="2" id="KW-1185">Reference proteome</keyword>
<gene>
    <name evidence="1" type="ORF">L484_009912</name>
</gene>
<protein>
    <submittedName>
        <fullName evidence="1">Uncharacterized protein</fullName>
    </submittedName>
</protein>
<evidence type="ECO:0000313" key="2">
    <source>
        <dbReference type="Proteomes" id="UP000030645"/>
    </source>
</evidence>